<comment type="caution">
    <text evidence="2">The sequence shown here is derived from an EMBL/GenBank/DDBJ whole genome shotgun (WGS) entry which is preliminary data.</text>
</comment>
<dbReference type="AlphaFoldDB" id="B9XJI7"/>
<protein>
    <submittedName>
        <fullName evidence="2">Uncharacterized protein</fullName>
    </submittedName>
</protein>
<evidence type="ECO:0000313" key="3">
    <source>
        <dbReference type="Proteomes" id="UP000003688"/>
    </source>
</evidence>
<feature type="compositionally biased region" description="Polar residues" evidence="1">
    <location>
        <begin position="18"/>
        <end position="29"/>
    </location>
</feature>
<dbReference type="Proteomes" id="UP000003688">
    <property type="component" value="Unassembled WGS sequence"/>
</dbReference>
<dbReference type="EMBL" id="ABOX02000021">
    <property type="protein sequence ID" value="EEF60048.1"/>
    <property type="molecule type" value="Genomic_DNA"/>
</dbReference>
<dbReference type="RefSeq" id="WP_007415980.1">
    <property type="nucleotide sequence ID" value="NZ_ABOX02000021.1"/>
</dbReference>
<gene>
    <name evidence="2" type="ORF">Cflav_PD3107</name>
</gene>
<dbReference type="STRING" id="320771.Cflav_PD3107"/>
<reference evidence="2 3" key="1">
    <citation type="journal article" date="2011" name="J. Bacteriol.">
        <title>Genome sequence of 'Pedosphaera parvula' Ellin514, an aerobic Verrucomicrobial isolate from pasture soil.</title>
        <authorList>
            <person name="Kant R."/>
            <person name="van Passel M.W."/>
            <person name="Sangwan P."/>
            <person name="Palva A."/>
            <person name="Lucas S."/>
            <person name="Copeland A."/>
            <person name="Lapidus A."/>
            <person name="Glavina Del Rio T."/>
            <person name="Dalin E."/>
            <person name="Tice H."/>
            <person name="Bruce D."/>
            <person name="Goodwin L."/>
            <person name="Pitluck S."/>
            <person name="Chertkov O."/>
            <person name="Larimer F.W."/>
            <person name="Land M.L."/>
            <person name="Hauser L."/>
            <person name="Brettin T.S."/>
            <person name="Detter J.C."/>
            <person name="Han S."/>
            <person name="de Vos W.M."/>
            <person name="Janssen P.H."/>
            <person name="Smidt H."/>
        </authorList>
    </citation>
    <scope>NUCLEOTIDE SEQUENCE [LARGE SCALE GENOMIC DNA]</scope>
    <source>
        <strain evidence="2 3">Ellin514</strain>
    </source>
</reference>
<organism evidence="2 3">
    <name type="scientific">Pedosphaera parvula (strain Ellin514)</name>
    <dbReference type="NCBI Taxonomy" id="320771"/>
    <lineage>
        <taxon>Bacteria</taxon>
        <taxon>Pseudomonadati</taxon>
        <taxon>Verrucomicrobiota</taxon>
        <taxon>Pedosphaerae</taxon>
        <taxon>Pedosphaerales</taxon>
        <taxon>Pedosphaeraceae</taxon>
        <taxon>Pedosphaera</taxon>
    </lineage>
</organism>
<sequence>MNIPRDATSETDPGPAENPSQPAFTEISSPANGIRYYRIKIVP</sequence>
<keyword evidence="3" id="KW-1185">Reference proteome</keyword>
<accession>B9XJI7</accession>
<evidence type="ECO:0000313" key="2">
    <source>
        <dbReference type="EMBL" id="EEF60048.1"/>
    </source>
</evidence>
<evidence type="ECO:0000256" key="1">
    <source>
        <dbReference type="SAM" id="MobiDB-lite"/>
    </source>
</evidence>
<feature type="region of interest" description="Disordered" evidence="1">
    <location>
        <begin position="1"/>
        <end position="29"/>
    </location>
</feature>
<proteinExistence type="predicted"/>
<name>B9XJI7_PEDPL</name>